<protein>
    <submittedName>
        <fullName evidence="1">Uncharacterized protein</fullName>
    </submittedName>
</protein>
<dbReference type="AlphaFoldDB" id="A0AAD9YF60"/>
<dbReference type="Proteomes" id="UP001281614">
    <property type="component" value="Unassembled WGS sequence"/>
</dbReference>
<sequence length="87" mass="9066">MVRAETSAMLRPDDGSRHAVSVARLQSSGGSLVFLSAVSAASHACDADEAQLGKQTANNEELRASYGTRAVVLATTSHVEAPPPMRT</sequence>
<keyword evidence="2" id="KW-1185">Reference proteome</keyword>
<accession>A0AAD9YF60</accession>
<organism evidence="1 2">
    <name type="scientific">Colletotrichum kahawae</name>
    <name type="common">Coffee berry disease fungus</name>
    <dbReference type="NCBI Taxonomy" id="34407"/>
    <lineage>
        <taxon>Eukaryota</taxon>
        <taxon>Fungi</taxon>
        <taxon>Dikarya</taxon>
        <taxon>Ascomycota</taxon>
        <taxon>Pezizomycotina</taxon>
        <taxon>Sordariomycetes</taxon>
        <taxon>Hypocreomycetidae</taxon>
        <taxon>Glomerellales</taxon>
        <taxon>Glomerellaceae</taxon>
        <taxon>Colletotrichum</taxon>
        <taxon>Colletotrichum gloeosporioides species complex</taxon>
    </lineage>
</organism>
<comment type="caution">
    <text evidence="1">The sequence shown here is derived from an EMBL/GenBank/DDBJ whole genome shotgun (WGS) entry which is preliminary data.</text>
</comment>
<gene>
    <name evidence="1" type="ORF">CKAH01_05484</name>
</gene>
<proteinExistence type="predicted"/>
<evidence type="ECO:0000313" key="2">
    <source>
        <dbReference type="Proteomes" id="UP001281614"/>
    </source>
</evidence>
<dbReference type="EMBL" id="VYYT01000178">
    <property type="protein sequence ID" value="KAK2759697.1"/>
    <property type="molecule type" value="Genomic_DNA"/>
</dbReference>
<evidence type="ECO:0000313" key="1">
    <source>
        <dbReference type="EMBL" id="KAK2759697.1"/>
    </source>
</evidence>
<reference evidence="1" key="1">
    <citation type="submission" date="2023-02" db="EMBL/GenBank/DDBJ databases">
        <title>Colletotrichum kahawae CIFC_Que2 genome sequencing and assembly.</title>
        <authorList>
            <person name="Baroncelli R."/>
        </authorList>
    </citation>
    <scope>NUCLEOTIDE SEQUENCE</scope>
    <source>
        <strain evidence="1">CIFC_Que2</strain>
    </source>
</reference>
<name>A0AAD9YF60_COLKA</name>